<dbReference type="KEGG" id="ceh:CEW89_11310"/>
<accession>A0A291GD27</accession>
<organism evidence="4 5">
    <name type="scientific">Celeribacter ethanolicus</name>
    <dbReference type="NCBI Taxonomy" id="1758178"/>
    <lineage>
        <taxon>Bacteria</taxon>
        <taxon>Pseudomonadati</taxon>
        <taxon>Pseudomonadota</taxon>
        <taxon>Alphaproteobacteria</taxon>
        <taxon>Rhodobacterales</taxon>
        <taxon>Roseobacteraceae</taxon>
        <taxon>Celeribacter</taxon>
    </lineage>
</organism>
<dbReference type="OrthoDB" id="9808189at2"/>
<dbReference type="Pfam" id="PF00440">
    <property type="entry name" value="TetR_N"/>
    <property type="match status" value="1"/>
</dbReference>
<dbReference type="EMBL" id="CP022196">
    <property type="protein sequence ID" value="ATG48105.1"/>
    <property type="molecule type" value="Genomic_DNA"/>
</dbReference>
<dbReference type="RefSeq" id="WP_096805971.1">
    <property type="nucleotide sequence ID" value="NZ_CP022196.1"/>
</dbReference>
<dbReference type="Proteomes" id="UP000217935">
    <property type="component" value="Chromosome"/>
</dbReference>
<dbReference type="PANTHER" id="PTHR30055:SF223">
    <property type="entry name" value="HTH-TYPE TRANSCRIPTIONAL REGULATOR UIDR"/>
    <property type="match status" value="1"/>
</dbReference>
<keyword evidence="1 2" id="KW-0238">DNA-binding</keyword>
<reference evidence="4 5" key="1">
    <citation type="submission" date="2017-06" db="EMBL/GenBank/DDBJ databases">
        <title>Celeribacter sp. TSPH2 complete genome sequence.</title>
        <authorList>
            <person name="Woo J.-H."/>
            <person name="Kim H.-S."/>
        </authorList>
    </citation>
    <scope>NUCLEOTIDE SEQUENCE [LARGE SCALE GENOMIC DNA]</scope>
    <source>
        <strain evidence="4 5">TSPH2</strain>
    </source>
</reference>
<dbReference type="Gene3D" id="1.10.357.10">
    <property type="entry name" value="Tetracycline Repressor, domain 2"/>
    <property type="match status" value="1"/>
</dbReference>
<dbReference type="PANTHER" id="PTHR30055">
    <property type="entry name" value="HTH-TYPE TRANSCRIPTIONAL REGULATOR RUTR"/>
    <property type="match status" value="1"/>
</dbReference>
<dbReference type="GO" id="GO:0000976">
    <property type="term" value="F:transcription cis-regulatory region binding"/>
    <property type="evidence" value="ECO:0007669"/>
    <property type="project" value="TreeGrafter"/>
</dbReference>
<name>A0A291GD27_9RHOB</name>
<dbReference type="InterPro" id="IPR001647">
    <property type="entry name" value="HTH_TetR"/>
</dbReference>
<dbReference type="SUPFAM" id="SSF46689">
    <property type="entry name" value="Homeodomain-like"/>
    <property type="match status" value="1"/>
</dbReference>
<gene>
    <name evidence="4" type="ORF">CEW89_11310</name>
</gene>
<evidence type="ECO:0000256" key="1">
    <source>
        <dbReference type="ARBA" id="ARBA00023125"/>
    </source>
</evidence>
<dbReference type="GO" id="GO:0003700">
    <property type="term" value="F:DNA-binding transcription factor activity"/>
    <property type="evidence" value="ECO:0007669"/>
    <property type="project" value="TreeGrafter"/>
</dbReference>
<evidence type="ECO:0000313" key="5">
    <source>
        <dbReference type="Proteomes" id="UP000217935"/>
    </source>
</evidence>
<dbReference type="PRINTS" id="PR00455">
    <property type="entry name" value="HTHTETR"/>
</dbReference>
<evidence type="ECO:0000259" key="3">
    <source>
        <dbReference type="PROSITE" id="PS50977"/>
    </source>
</evidence>
<dbReference type="InterPro" id="IPR009057">
    <property type="entry name" value="Homeodomain-like_sf"/>
</dbReference>
<feature type="DNA-binding region" description="H-T-H motif" evidence="2">
    <location>
        <begin position="44"/>
        <end position="63"/>
    </location>
</feature>
<dbReference type="InterPro" id="IPR050109">
    <property type="entry name" value="HTH-type_TetR-like_transc_reg"/>
</dbReference>
<feature type="domain" description="HTH tetR-type" evidence="3">
    <location>
        <begin position="21"/>
        <end position="81"/>
    </location>
</feature>
<evidence type="ECO:0000256" key="2">
    <source>
        <dbReference type="PROSITE-ProRule" id="PRU00335"/>
    </source>
</evidence>
<dbReference type="PROSITE" id="PS50977">
    <property type="entry name" value="HTH_TETR_2"/>
    <property type="match status" value="1"/>
</dbReference>
<evidence type="ECO:0000313" key="4">
    <source>
        <dbReference type="EMBL" id="ATG48105.1"/>
    </source>
</evidence>
<dbReference type="AlphaFoldDB" id="A0A291GD27"/>
<keyword evidence="5" id="KW-1185">Reference proteome</keyword>
<dbReference type="STRING" id="1758178.GCA_001550095_03703"/>
<proteinExistence type="predicted"/>
<protein>
    <recommendedName>
        <fullName evidence="3">HTH tetR-type domain-containing protein</fullName>
    </recommendedName>
</protein>
<sequence length="230" mass="25330">MTKGCPNSLDHRTRIGQTRREKTRERLCEAAIMVFAERGLNGTVIDHVVRQAGVSRGTFYNYFDTIEDVLDAARVVLKRELVLLVKDSVDFDRPPAERVAFGLRAFIEVARQNKLFLEFSARLGHQSYSFSNLLKETAPGFVSSAIEAGEFRPIPEGLIFDLMESGAISVLRRLMNGEAVDVAAFVAAMLRVLGLSYEASVAIAALPVEAPQPAEDSLLLRANATWSASQ</sequence>